<keyword evidence="1" id="KW-1133">Transmembrane helix</keyword>
<accession>A0A918TXC1</accession>
<keyword evidence="3" id="KW-1185">Reference proteome</keyword>
<feature type="transmembrane region" description="Helical" evidence="1">
    <location>
        <begin position="128"/>
        <end position="150"/>
    </location>
</feature>
<organism evidence="2 3">
    <name type="scientific">Roseibacillus persicicus</name>
    <dbReference type="NCBI Taxonomy" id="454148"/>
    <lineage>
        <taxon>Bacteria</taxon>
        <taxon>Pseudomonadati</taxon>
        <taxon>Verrucomicrobiota</taxon>
        <taxon>Verrucomicrobiia</taxon>
        <taxon>Verrucomicrobiales</taxon>
        <taxon>Verrucomicrobiaceae</taxon>
        <taxon>Roseibacillus</taxon>
    </lineage>
</organism>
<evidence type="ECO:0000313" key="3">
    <source>
        <dbReference type="Proteomes" id="UP000644507"/>
    </source>
</evidence>
<reference evidence="2" key="1">
    <citation type="journal article" date="2014" name="Int. J. Syst. Evol. Microbiol.">
        <title>Complete genome sequence of Corynebacterium casei LMG S-19264T (=DSM 44701T), isolated from a smear-ripened cheese.</title>
        <authorList>
            <consortium name="US DOE Joint Genome Institute (JGI-PGF)"/>
            <person name="Walter F."/>
            <person name="Albersmeier A."/>
            <person name="Kalinowski J."/>
            <person name="Ruckert C."/>
        </authorList>
    </citation>
    <scope>NUCLEOTIDE SEQUENCE</scope>
    <source>
        <strain evidence="2">KCTC 12988</strain>
    </source>
</reference>
<gene>
    <name evidence="2" type="ORF">GCM10007100_39090</name>
</gene>
<name>A0A918TXC1_9BACT</name>
<dbReference type="EMBL" id="BMXI01000023">
    <property type="protein sequence ID" value="GHC67229.1"/>
    <property type="molecule type" value="Genomic_DNA"/>
</dbReference>
<keyword evidence="1" id="KW-0812">Transmembrane</keyword>
<dbReference type="Proteomes" id="UP000644507">
    <property type="component" value="Unassembled WGS sequence"/>
</dbReference>
<proteinExistence type="predicted"/>
<evidence type="ECO:0000313" key="2">
    <source>
        <dbReference type="EMBL" id="GHC67229.1"/>
    </source>
</evidence>
<keyword evidence="1" id="KW-0472">Membrane</keyword>
<sequence>MRAEVTFDDARGVGNFLKSFRDPRNPSVESTEEIVLGSPNLEFNFPDLNFSREVDISSLVPPESNNLLTKKLLGNAAIKYRIHLPTPAANHDAKQVSADGKTLEWEFPVATMMDGPVEMNLTAPLPRLSLYLTLAGVVLLLLAIAFLAFLKLRSRPPSTQL</sequence>
<dbReference type="AlphaFoldDB" id="A0A918TXC1"/>
<protein>
    <submittedName>
        <fullName evidence="2">Uncharacterized protein</fullName>
    </submittedName>
</protein>
<dbReference type="RefSeq" id="WP_189574250.1">
    <property type="nucleotide sequence ID" value="NZ_BMXI01000023.1"/>
</dbReference>
<reference evidence="2" key="2">
    <citation type="submission" date="2020-09" db="EMBL/GenBank/DDBJ databases">
        <authorList>
            <person name="Sun Q."/>
            <person name="Kim S."/>
        </authorList>
    </citation>
    <scope>NUCLEOTIDE SEQUENCE</scope>
    <source>
        <strain evidence="2">KCTC 12988</strain>
    </source>
</reference>
<comment type="caution">
    <text evidence="2">The sequence shown here is derived from an EMBL/GenBank/DDBJ whole genome shotgun (WGS) entry which is preliminary data.</text>
</comment>
<evidence type="ECO:0000256" key="1">
    <source>
        <dbReference type="SAM" id="Phobius"/>
    </source>
</evidence>